<dbReference type="InterPro" id="IPR006873">
    <property type="entry name" value="DUF620"/>
</dbReference>
<protein>
    <submittedName>
        <fullName evidence="2">Uncharacterized protein</fullName>
    </submittedName>
</protein>
<comment type="caution">
    <text evidence="2">The sequence shown here is derived from an EMBL/GenBank/DDBJ whole genome shotgun (WGS) entry which is preliminary data.</text>
</comment>
<gene>
    <name evidence="2" type="ORF">HU200_055118</name>
</gene>
<dbReference type="AlphaFoldDB" id="A0A835ATL9"/>
<evidence type="ECO:0000313" key="3">
    <source>
        <dbReference type="Proteomes" id="UP000636709"/>
    </source>
</evidence>
<dbReference type="EMBL" id="JACEFO010002359">
    <property type="protein sequence ID" value="KAF8663789.1"/>
    <property type="molecule type" value="Genomic_DNA"/>
</dbReference>
<evidence type="ECO:0000256" key="1">
    <source>
        <dbReference type="SAM" id="MobiDB-lite"/>
    </source>
</evidence>
<proteinExistence type="predicted"/>
<sequence length="540" mass="59315">MAVEHKSRVACSRALAPQYIPRCLCDPPIPRFQCMPPRHGHLLHAPVPGLPLFLSPSFSPLSVSGRHALRSLSSAPPTGRRGGRVMRKLCPNLDRDDSLDTVLEVPIPDEMLINAPGADKRRGAGGVNMRAWLKNQAFDRATVDGPPSANAELQLFLNVVGSPLIPCPVPHDRAFSRSIRDSSIYIIQQYIAATGGQAALQGVRSMYAVGKFHLGDQTVTAAQGRAEVGGFVLWQKTPEVWFFELIMAGHKMSAGSDGKIAWRQSAAEQSHVSRGPPRPLRRSLQGLDPRSIANLFSDAVCIGEKILNNEECFILKLEAGATTLRARSAPAFDIIHHTVWGYFSQRTGLLIQLEDSHLLRMKSGKGARRSENIFWETSMESVISDYRCIDGINIAHGGHTAVTLFRYGEGSVNHKRKLEETWTVEEADFNVHGLTTDYFLPPADLKKDVDDQNNLPVLLLPIPVTGRRPSLVACSTGRECWLRGAARPLTDEDGSASHATVLRPAAAIQTPPPELRLFADSGGRLRDCRNPKFRTRPKQA</sequence>
<feature type="region of interest" description="Disordered" evidence="1">
    <location>
        <begin position="514"/>
        <end position="540"/>
    </location>
</feature>
<dbReference type="PANTHER" id="PTHR31300">
    <property type="entry name" value="LIPASE"/>
    <property type="match status" value="1"/>
</dbReference>
<accession>A0A835ATL9</accession>
<organism evidence="2 3">
    <name type="scientific">Digitaria exilis</name>
    <dbReference type="NCBI Taxonomy" id="1010633"/>
    <lineage>
        <taxon>Eukaryota</taxon>
        <taxon>Viridiplantae</taxon>
        <taxon>Streptophyta</taxon>
        <taxon>Embryophyta</taxon>
        <taxon>Tracheophyta</taxon>
        <taxon>Spermatophyta</taxon>
        <taxon>Magnoliopsida</taxon>
        <taxon>Liliopsida</taxon>
        <taxon>Poales</taxon>
        <taxon>Poaceae</taxon>
        <taxon>PACMAD clade</taxon>
        <taxon>Panicoideae</taxon>
        <taxon>Panicodae</taxon>
        <taxon>Paniceae</taxon>
        <taxon>Anthephorinae</taxon>
        <taxon>Digitaria</taxon>
    </lineage>
</organism>
<reference evidence="2" key="1">
    <citation type="submission" date="2020-07" db="EMBL/GenBank/DDBJ databases">
        <title>Genome sequence and genetic diversity analysis of an under-domesticated orphan crop, white fonio (Digitaria exilis).</title>
        <authorList>
            <person name="Bennetzen J.L."/>
            <person name="Chen S."/>
            <person name="Ma X."/>
            <person name="Wang X."/>
            <person name="Yssel A.E.J."/>
            <person name="Chaluvadi S.R."/>
            <person name="Johnson M."/>
            <person name="Gangashetty P."/>
            <person name="Hamidou F."/>
            <person name="Sanogo M.D."/>
            <person name="Zwaenepoel A."/>
            <person name="Wallace J."/>
            <person name="Van De Peer Y."/>
            <person name="Van Deynze A."/>
        </authorList>
    </citation>
    <scope>NUCLEOTIDE SEQUENCE</scope>
    <source>
        <tissue evidence="2">Leaves</tissue>
    </source>
</reference>
<name>A0A835ATL9_9POAL</name>
<evidence type="ECO:0000313" key="2">
    <source>
        <dbReference type="EMBL" id="KAF8663789.1"/>
    </source>
</evidence>
<keyword evidence="3" id="KW-1185">Reference proteome</keyword>
<dbReference type="Pfam" id="PF04788">
    <property type="entry name" value="DUF620"/>
    <property type="match status" value="1"/>
</dbReference>
<dbReference type="Proteomes" id="UP000636709">
    <property type="component" value="Unassembled WGS sequence"/>
</dbReference>
<feature type="compositionally biased region" description="Basic residues" evidence="1">
    <location>
        <begin position="531"/>
        <end position="540"/>
    </location>
</feature>
<feature type="region of interest" description="Disordered" evidence="1">
    <location>
        <begin position="265"/>
        <end position="284"/>
    </location>
</feature>
<dbReference type="OrthoDB" id="1065010at2759"/>
<dbReference type="PANTHER" id="PTHR31300:SF9">
    <property type="entry name" value="SPINDLE ASSEMBLY ABNORMAL PROTEIN (DUF620)"/>
    <property type="match status" value="1"/>
</dbReference>